<evidence type="ECO:0000259" key="2">
    <source>
        <dbReference type="Pfam" id="PF12804"/>
    </source>
</evidence>
<evidence type="ECO:0000313" key="4">
    <source>
        <dbReference type="Proteomes" id="UP001228139"/>
    </source>
</evidence>
<dbReference type="KEGG" id="epi:Q3V30_17035"/>
<dbReference type="InterPro" id="IPR025877">
    <property type="entry name" value="MobA-like_NTP_Trfase"/>
</dbReference>
<dbReference type="Pfam" id="PF12804">
    <property type="entry name" value="NTP_transf_3"/>
    <property type="match status" value="1"/>
</dbReference>
<dbReference type="SUPFAM" id="SSF53448">
    <property type="entry name" value="Nucleotide-diphospho-sugar transferases"/>
    <property type="match status" value="1"/>
</dbReference>
<protein>
    <submittedName>
        <fullName evidence="3">Nucleotidyltransferase family protein</fullName>
    </submittedName>
</protein>
<dbReference type="GO" id="GO:0016779">
    <property type="term" value="F:nucleotidyltransferase activity"/>
    <property type="evidence" value="ECO:0007669"/>
    <property type="project" value="UniProtKB-ARBA"/>
</dbReference>
<evidence type="ECO:0000313" key="3">
    <source>
        <dbReference type="EMBL" id="WLS78154.1"/>
    </source>
</evidence>
<dbReference type="EMBL" id="CP132353">
    <property type="protein sequence ID" value="WLS78154.1"/>
    <property type="molecule type" value="Genomic_DNA"/>
</dbReference>
<accession>A0AA50DHG4</accession>
<reference evidence="3 4" key="1">
    <citation type="submission" date="2023-07" db="EMBL/GenBank/DDBJ databases">
        <title>Pathogenic bacteria of pear tree diseases.</title>
        <authorList>
            <person name="Zhang Z."/>
            <person name="He L."/>
            <person name="Huang R."/>
        </authorList>
    </citation>
    <scope>NUCLEOTIDE SEQUENCE [LARGE SCALE GENOMIC DNA]</scope>
    <source>
        <strain evidence="3 4">DE2</strain>
    </source>
</reference>
<dbReference type="RefSeq" id="WP_306207727.1">
    <property type="nucleotide sequence ID" value="NZ_CP132353.1"/>
</dbReference>
<name>A0AA50DHG4_9GAMM</name>
<dbReference type="CDD" id="cd04182">
    <property type="entry name" value="GT_2_like_f"/>
    <property type="match status" value="1"/>
</dbReference>
<keyword evidence="4" id="KW-1185">Reference proteome</keyword>
<dbReference type="AlphaFoldDB" id="A0AA50DHG4"/>
<keyword evidence="1" id="KW-0460">Magnesium</keyword>
<dbReference type="Gene3D" id="3.90.550.10">
    <property type="entry name" value="Spore Coat Polysaccharide Biosynthesis Protein SpsA, Chain A"/>
    <property type="match status" value="1"/>
</dbReference>
<evidence type="ECO:0000256" key="1">
    <source>
        <dbReference type="ARBA" id="ARBA00022842"/>
    </source>
</evidence>
<feature type="domain" description="MobA-like NTP transferase" evidence="2">
    <location>
        <begin position="8"/>
        <end position="161"/>
    </location>
</feature>
<dbReference type="PANTHER" id="PTHR43777">
    <property type="entry name" value="MOLYBDENUM COFACTOR CYTIDYLYLTRANSFERASE"/>
    <property type="match status" value="1"/>
</dbReference>
<sequence length="190" mass="20527">MSINSAILVMAAGFGRRFRQSGGGNKLLARLNGKPVLQHTLENARATGRPVFVVSQPSDRAIHQLTEKASLILCASQGMGESLAAGIRACADYDGWVITLGDMPWLQTTSYQAVIQALENYPLVRPVINGQPGHPVGFRRQFYADLSSLSGDTGAKKLLQNFPTHCIELTDEGCLLDVDYPAALSAKERT</sequence>
<organism evidence="3 4">
    <name type="scientific">Erwinia pyri</name>
    <dbReference type="NCBI Taxonomy" id="3062598"/>
    <lineage>
        <taxon>Bacteria</taxon>
        <taxon>Pseudomonadati</taxon>
        <taxon>Pseudomonadota</taxon>
        <taxon>Gammaproteobacteria</taxon>
        <taxon>Enterobacterales</taxon>
        <taxon>Erwiniaceae</taxon>
        <taxon>Erwinia</taxon>
    </lineage>
</organism>
<gene>
    <name evidence="3" type="ORF">Q3V30_17035</name>
</gene>
<dbReference type="InterPro" id="IPR029044">
    <property type="entry name" value="Nucleotide-diphossugar_trans"/>
</dbReference>
<proteinExistence type="predicted"/>
<dbReference type="Proteomes" id="UP001228139">
    <property type="component" value="Chromosome"/>
</dbReference>
<dbReference type="PANTHER" id="PTHR43777:SF1">
    <property type="entry name" value="MOLYBDENUM COFACTOR CYTIDYLYLTRANSFERASE"/>
    <property type="match status" value="1"/>
</dbReference>